<organism evidence="1 2">
    <name type="scientific">Bacillus salacetis</name>
    <dbReference type="NCBI Taxonomy" id="2315464"/>
    <lineage>
        <taxon>Bacteria</taxon>
        <taxon>Bacillati</taxon>
        <taxon>Bacillota</taxon>
        <taxon>Bacilli</taxon>
        <taxon>Bacillales</taxon>
        <taxon>Bacillaceae</taxon>
        <taxon>Bacillus</taxon>
    </lineage>
</organism>
<proteinExistence type="predicted"/>
<accession>A0A3A1QSN3</accession>
<dbReference type="AlphaFoldDB" id="A0A3A1QSN3"/>
<keyword evidence="2" id="KW-1185">Reference proteome</keyword>
<name>A0A3A1QSN3_9BACI</name>
<dbReference type="OrthoDB" id="2218409at2"/>
<evidence type="ECO:0000313" key="2">
    <source>
        <dbReference type="Proteomes" id="UP000265801"/>
    </source>
</evidence>
<reference evidence="1 2" key="1">
    <citation type="submission" date="2018-09" db="EMBL/GenBank/DDBJ databases">
        <title>Bacillus saliacetes sp. nov., isolated from Thai shrimp paste (Ka-pi).</title>
        <authorList>
            <person name="Daroonpunt R."/>
            <person name="Tanasupawat S."/>
            <person name="Yiamsombut S."/>
        </authorList>
    </citation>
    <scope>NUCLEOTIDE SEQUENCE [LARGE SCALE GENOMIC DNA]</scope>
    <source>
        <strain evidence="1 2">SKP7-4</strain>
    </source>
</reference>
<gene>
    <name evidence="1" type="ORF">D3H55_16820</name>
</gene>
<protein>
    <submittedName>
        <fullName evidence="1">Uncharacterized protein</fullName>
    </submittedName>
</protein>
<sequence>MEKGTFAKYKNKTYRVTSIEGDVLRLVSKDQEDLKYGFKEKVYPSYYKDSADLPKLFVYEIKKEEADEIYEVDYKAKFNGNVFNLSFNKTATQLRLGTSNAELAKENGFDRMDKYYYDKEVNQDEIEVLEVIKNIN</sequence>
<dbReference type="Proteomes" id="UP000265801">
    <property type="component" value="Unassembled WGS sequence"/>
</dbReference>
<comment type="caution">
    <text evidence="1">The sequence shown here is derived from an EMBL/GenBank/DDBJ whole genome shotgun (WGS) entry which is preliminary data.</text>
</comment>
<dbReference type="RefSeq" id="WP_119548481.1">
    <property type="nucleotide sequence ID" value="NZ_QXIR01000026.1"/>
</dbReference>
<evidence type="ECO:0000313" key="1">
    <source>
        <dbReference type="EMBL" id="RIW30397.1"/>
    </source>
</evidence>
<dbReference type="InterPro" id="IPR017020">
    <property type="entry name" value="UCP033725"/>
</dbReference>
<dbReference type="EMBL" id="QXIR01000026">
    <property type="protein sequence ID" value="RIW30397.1"/>
    <property type="molecule type" value="Genomic_DNA"/>
</dbReference>
<dbReference type="PIRSF" id="PIRSF033725">
    <property type="entry name" value="UCP033725"/>
    <property type="match status" value="1"/>
</dbReference>